<organism evidence="3 4">
    <name type="scientific">Malus domestica</name>
    <name type="common">Apple</name>
    <name type="synonym">Pyrus malus</name>
    <dbReference type="NCBI Taxonomy" id="3750"/>
    <lineage>
        <taxon>Eukaryota</taxon>
        <taxon>Viridiplantae</taxon>
        <taxon>Streptophyta</taxon>
        <taxon>Embryophyta</taxon>
        <taxon>Tracheophyta</taxon>
        <taxon>Spermatophyta</taxon>
        <taxon>Magnoliopsida</taxon>
        <taxon>eudicotyledons</taxon>
        <taxon>Gunneridae</taxon>
        <taxon>Pentapetalae</taxon>
        <taxon>rosids</taxon>
        <taxon>fabids</taxon>
        <taxon>Rosales</taxon>
        <taxon>Rosaceae</taxon>
        <taxon>Amygdaloideae</taxon>
        <taxon>Maleae</taxon>
        <taxon>Malus</taxon>
    </lineage>
</organism>
<evidence type="ECO:0000256" key="1">
    <source>
        <dbReference type="SAM" id="MobiDB-lite"/>
    </source>
</evidence>
<reference evidence="3 4" key="1">
    <citation type="submission" date="2018-10" db="EMBL/GenBank/DDBJ databases">
        <title>A high-quality apple genome assembly.</title>
        <authorList>
            <person name="Hu J."/>
        </authorList>
    </citation>
    <scope>NUCLEOTIDE SEQUENCE [LARGE SCALE GENOMIC DNA]</scope>
    <source>
        <strain evidence="4">cv. HFTH1</strain>
        <tissue evidence="3">Young leaf</tissue>
    </source>
</reference>
<keyword evidence="2" id="KW-0472">Membrane</keyword>
<accession>A0A498KCU5</accession>
<dbReference type="EMBL" id="RDQH01000329">
    <property type="protein sequence ID" value="RXI03302.1"/>
    <property type="molecule type" value="Genomic_DNA"/>
</dbReference>
<comment type="caution">
    <text evidence="3">The sequence shown here is derived from an EMBL/GenBank/DDBJ whole genome shotgun (WGS) entry which is preliminary data.</text>
</comment>
<feature type="region of interest" description="Disordered" evidence="1">
    <location>
        <begin position="27"/>
        <end position="47"/>
    </location>
</feature>
<evidence type="ECO:0000313" key="4">
    <source>
        <dbReference type="Proteomes" id="UP000290289"/>
    </source>
</evidence>
<name>A0A498KCU5_MALDO</name>
<protein>
    <submittedName>
        <fullName evidence="3">Uncharacterized protein</fullName>
    </submittedName>
</protein>
<gene>
    <name evidence="3" type="ORF">DVH24_003954</name>
</gene>
<sequence>MFVPVCRSVADSLSYLLIPVASISLSSPTMVPPPPPSSPNPDGDGSPLRISSVIRIDSVPPLPSSSPLLRAMTISPVKAHLKDSLASTIHTSVQGFVSPLRNTETTKLAVLFPLADQHISDSINLAEYGVYKSFNSGILCLCMLPSTHTNTTKHRHEVLTSLLSNFTNRKDKWYWILQFILAYYTGVIVVPWPVR</sequence>
<feature type="compositionally biased region" description="Pro residues" evidence="1">
    <location>
        <begin position="30"/>
        <end position="39"/>
    </location>
</feature>
<dbReference type="AlphaFoldDB" id="A0A498KCU5"/>
<keyword evidence="2" id="KW-1133">Transmembrane helix</keyword>
<evidence type="ECO:0000256" key="2">
    <source>
        <dbReference type="SAM" id="Phobius"/>
    </source>
</evidence>
<proteinExistence type="predicted"/>
<keyword evidence="2" id="KW-0812">Transmembrane</keyword>
<feature type="transmembrane region" description="Helical" evidence="2">
    <location>
        <begin position="173"/>
        <end position="194"/>
    </location>
</feature>
<evidence type="ECO:0000313" key="3">
    <source>
        <dbReference type="EMBL" id="RXI03302.1"/>
    </source>
</evidence>
<dbReference type="Proteomes" id="UP000290289">
    <property type="component" value="Chromosome 3"/>
</dbReference>
<keyword evidence="4" id="KW-1185">Reference proteome</keyword>